<name>A0AA45WXF7_9CLOT</name>
<dbReference type="InterPro" id="IPR008995">
    <property type="entry name" value="Mo/tungstate-bd_C_term_dom"/>
</dbReference>
<gene>
    <name evidence="5" type="ORF">SAMN06296020_107124</name>
</gene>
<keyword evidence="3 5" id="KW-0067">ATP-binding</keyword>
<dbReference type="GO" id="GO:0055052">
    <property type="term" value="C:ATP-binding cassette (ABC) transporter complex, substrate-binding subunit-containing"/>
    <property type="evidence" value="ECO:0007669"/>
    <property type="project" value="TreeGrafter"/>
</dbReference>
<dbReference type="PROSITE" id="PS00211">
    <property type="entry name" value="ABC_TRANSPORTER_1"/>
    <property type="match status" value="1"/>
</dbReference>
<dbReference type="InterPro" id="IPR017871">
    <property type="entry name" value="ABC_transporter-like_CS"/>
</dbReference>
<dbReference type="InterPro" id="IPR003593">
    <property type="entry name" value="AAA+_ATPase"/>
</dbReference>
<dbReference type="EMBL" id="FXUF01000007">
    <property type="protein sequence ID" value="SMP58784.1"/>
    <property type="molecule type" value="Genomic_DNA"/>
</dbReference>
<dbReference type="InterPro" id="IPR012340">
    <property type="entry name" value="NA-bd_OB-fold"/>
</dbReference>
<dbReference type="SUPFAM" id="SSF52540">
    <property type="entry name" value="P-loop containing nucleoside triphosphate hydrolases"/>
    <property type="match status" value="1"/>
</dbReference>
<sequence>MATIELKQVNKSYDNQVSAVEDFSLTIGEKEFLVLVGPSGCGKSTTLRMIAGLETITRGDLYIDGEAVTHRPAKERDIAMVFQNYALYPHMSAYENMVFGLKMKKVPREEIQRRVKEAAVILDLDDLLQRKPKELSGGQRQRVALGRAIVREPKAFLMDEPLSNLDAKLRVQMRTELSKLHQRLQTIFVYVTHDQVEAMTMADRIVIMKDGRIQQIGTPAEVYETPANVFVGGFIGSPPMNFMKGQVVREGDALQLICAGEKWQAAGSTATRLAESGLQQVMVGIRPENMQLAETAADNVTDSGHQRLPFQVEVVEYLGANMLVHGTVGDHRLVVSLNHRQGVKAGECRHLLVNMNQIHFFHPETELRL</sequence>
<dbReference type="InterPro" id="IPR027417">
    <property type="entry name" value="P-loop_NTPase"/>
</dbReference>
<dbReference type="Proteomes" id="UP001158066">
    <property type="component" value="Unassembled WGS sequence"/>
</dbReference>
<dbReference type="CDD" id="cd03301">
    <property type="entry name" value="ABC_MalK_N"/>
    <property type="match status" value="1"/>
</dbReference>
<dbReference type="InterPro" id="IPR047641">
    <property type="entry name" value="ABC_transpr_MalK/UgpC-like"/>
</dbReference>
<dbReference type="PANTHER" id="PTHR43875:SF1">
    <property type="entry name" value="OSMOPROTECTIVE COMPOUNDS UPTAKE ATP-BINDING PROTEIN GGTA"/>
    <property type="match status" value="1"/>
</dbReference>
<evidence type="ECO:0000256" key="2">
    <source>
        <dbReference type="ARBA" id="ARBA00022741"/>
    </source>
</evidence>
<comment type="caution">
    <text evidence="5">The sequence shown here is derived from an EMBL/GenBank/DDBJ whole genome shotgun (WGS) entry which is preliminary data.</text>
</comment>
<dbReference type="FunFam" id="3.40.50.300:FF:000042">
    <property type="entry name" value="Maltose/maltodextrin ABC transporter, ATP-binding protein"/>
    <property type="match status" value="1"/>
</dbReference>
<dbReference type="Pfam" id="PF00005">
    <property type="entry name" value="ABC_tran"/>
    <property type="match status" value="1"/>
</dbReference>
<dbReference type="InterPro" id="IPR015855">
    <property type="entry name" value="ABC_transpr_MalK-like"/>
</dbReference>
<dbReference type="NCBIfam" id="NF008653">
    <property type="entry name" value="PRK11650.1"/>
    <property type="match status" value="1"/>
</dbReference>
<evidence type="ECO:0000313" key="5">
    <source>
        <dbReference type="EMBL" id="SMP58784.1"/>
    </source>
</evidence>
<reference evidence="5" key="1">
    <citation type="submission" date="2017-05" db="EMBL/GenBank/DDBJ databases">
        <authorList>
            <person name="Varghese N."/>
            <person name="Submissions S."/>
        </authorList>
    </citation>
    <scope>NUCLEOTIDE SEQUENCE</scope>
    <source>
        <strain evidence="5">Su22</strain>
    </source>
</reference>
<dbReference type="Pfam" id="PF17912">
    <property type="entry name" value="OB_MalK"/>
    <property type="match status" value="1"/>
</dbReference>
<dbReference type="GO" id="GO:0140359">
    <property type="term" value="F:ABC-type transporter activity"/>
    <property type="evidence" value="ECO:0007669"/>
    <property type="project" value="InterPro"/>
</dbReference>
<keyword evidence="2" id="KW-0547">Nucleotide-binding</keyword>
<dbReference type="InterPro" id="IPR040582">
    <property type="entry name" value="OB_MalK-like"/>
</dbReference>
<protein>
    <submittedName>
        <fullName evidence="5">Carbohydrate ABC transporter ATP-binding protein, CUT1 family</fullName>
    </submittedName>
</protein>
<evidence type="ECO:0000313" key="6">
    <source>
        <dbReference type="Proteomes" id="UP001158066"/>
    </source>
</evidence>
<dbReference type="InterPro" id="IPR003439">
    <property type="entry name" value="ABC_transporter-like_ATP-bd"/>
</dbReference>
<dbReference type="PANTHER" id="PTHR43875">
    <property type="entry name" value="MALTODEXTRIN IMPORT ATP-BINDING PROTEIN MSMX"/>
    <property type="match status" value="1"/>
</dbReference>
<dbReference type="SUPFAM" id="SSF50331">
    <property type="entry name" value="MOP-like"/>
    <property type="match status" value="1"/>
</dbReference>
<dbReference type="Gene3D" id="2.40.50.140">
    <property type="entry name" value="Nucleic acid-binding proteins"/>
    <property type="match status" value="1"/>
</dbReference>
<keyword evidence="1" id="KW-0813">Transport</keyword>
<dbReference type="RefSeq" id="WP_283409447.1">
    <property type="nucleotide sequence ID" value="NZ_FXUF01000007.1"/>
</dbReference>
<dbReference type="GO" id="GO:0016887">
    <property type="term" value="F:ATP hydrolysis activity"/>
    <property type="evidence" value="ECO:0007669"/>
    <property type="project" value="InterPro"/>
</dbReference>
<evidence type="ECO:0000256" key="1">
    <source>
        <dbReference type="ARBA" id="ARBA00022448"/>
    </source>
</evidence>
<dbReference type="Gene3D" id="2.40.50.100">
    <property type="match status" value="1"/>
</dbReference>
<dbReference type="GO" id="GO:0005524">
    <property type="term" value="F:ATP binding"/>
    <property type="evidence" value="ECO:0007669"/>
    <property type="project" value="UniProtKB-KW"/>
</dbReference>
<dbReference type="PROSITE" id="PS50893">
    <property type="entry name" value="ABC_TRANSPORTER_2"/>
    <property type="match status" value="1"/>
</dbReference>
<dbReference type="Gene3D" id="3.40.50.300">
    <property type="entry name" value="P-loop containing nucleotide triphosphate hydrolases"/>
    <property type="match status" value="1"/>
</dbReference>
<dbReference type="GO" id="GO:0008643">
    <property type="term" value="P:carbohydrate transport"/>
    <property type="evidence" value="ECO:0007669"/>
    <property type="project" value="InterPro"/>
</dbReference>
<dbReference type="SMART" id="SM00382">
    <property type="entry name" value="AAA"/>
    <property type="match status" value="1"/>
</dbReference>
<proteinExistence type="predicted"/>
<keyword evidence="6" id="KW-1185">Reference proteome</keyword>
<evidence type="ECO:0000259" key="4">
    <source>
        <dbReference type="PROSITE" id="PS50893"/>
    </source>
</evidence>
<dbReference type="AlphaFoldDB" id="A0AA45WXF7"/>
<feature type="domain" description="ABC transporter" evidence="4">
    <location>
        <begin position="4"/>
        <end position="235"/>
    </location>
</feature>
<evidence type="ECO:0000256" key="3">
    <source>
        <dbReference type="ARBA" id="ARBA00022840"/>
    </source>
</evidence>
<organism evidence="5 6">
    <name type="scientific">Anoxynatronum buryatiense</name>
    <dbReference type="NCBI Taxonomy" id="489973"/>
    <lineage>
        <taxon>Bacteria</taxon>
        <taxon>Bacillati</taxon>
        <taxon>Bacillota</taxon>
        <taxon>Clostridia</taxon>
        <taxon>Eubacteriales</taxon>
        <taxon>Clostridiaceae</taxon>
        <taxon>Anoxynatronum</taxon>
    </lineage>
</organism>
<accession>A0AA45WXF7</accession>